<keyword evidence="13" id="KW-1185">Reference proteome</keyword>
<evidence type="ECO:0000256" key="8">
    <source>
        <dbReference type="ARBA" id="ARBA00023306"/>
    </source>
</evidence>
<feature type="transmembrane region" description="Helical" evidence="10">
    <location>
        <begin position="132"/>
        <end position="155"/>
    </location>
</feature>
<feature type="transmembrane region" description="Helical" evidence="10">
    <location>
        <begin position="175"/>
        <end position="197"/>
    </location>
</feature>
<evidence type="ECO:0000313" key="13">
    <source>
        <dbReference type="Proteomes" id="UP000094487"/>
    </source>
</evidence>
<comment type="subcellular location">
    <subcellularLocation>
        <location evidence="1">Cell membrane</location>
        <topology evidence="1">Multi-pass membrane protein</topology>
    </subcellularLocation>
    <subcellularLocation>
        <location evidence="9">Membrane</location>
        <topology evidence="9">Multi-pass membrane protein</topology>
    </subcellularLocation>
</comment>
<dbReference type="GO" id="GO:0017038">
    <property type="term" value="P:protein import"/>
    <property type="evidence" value="ECO:0007669"/>
    <property type="project" value="TreeGrafter"/>
</dbReference>
<dbReference type="Proteomes" id="UP000094487">
    <property type="component" value="Unassembled WGS sequence"/>
</dbReference>
<evidence type="ECO:0000256" key="3">
    <source>
        <dbReference type="ARBA" id="ARBA00022519"/>
    </source>
</evidence>
<keyword evidence="8" id="KW-0131">Cell cycle</keyword>
<dbReference type="InterPro" id="IPR002898">
    <property type="entry name" value="MotA_ExbB_proton_chnl"/>
</dbReference>
<keyword evidence="2" id="KW-1003">Cell membrane</keyword>
<keyword evidence="6 10" id="KW-1133">Transmembrane helix</keyword>
<keyword evidence="5 10" id="KW-0812">Transmembrane</keyword>
<keyword evidence="4" id="KW-0132">Cell division</keyword>
<comment type="caution">
    <text evidence="12">The sequence shown here is derived from an EMBL/GenBank/DDBJ whole genome shotgun (WGS) entry which is preliminary data.</text>
</comment>
<dbReference type="OrthoDB" id="9805133at2"/>
<evidence type="ECO:0000256" key="1">
    <source>
        <dbReference type="ARBA" id="ARBA00004651"/>
    </source>
</evidence>
<name>A0A1E3LT77_9SPHN</name>
<reference evidence="12 13" key="1">
    <citation type="submission" date="2016-08" db="EMBL/GenBank/DDBJ databases">
        <title>Draft genome of the agarase producing Sphingomonas sp. MCT13.</title>
        <authorList>
            <person name="D'Andrea M.M."/>
            <person name="Rossolini G.M."/>
            <person name="Thaller M.C."/>
        </authorList>
    </citation>
    <scope>NUCLEOTIDE SEQUENCE [LARGE SCALE GENOMIC DNA]</scope>
    <source>
        <strain evidence="12 13">MCT13</strain>
    </source>
</reference>
<evidence type="ECO:0000256" key="4">
    <source>
        <dbReference type="ARBA" id="ARBA00022618"/>
    </source>
</evidence>
<dbReference type="NCBIfam" id="TIGR02796">
    <property type="entry name" value="tolQ"/>
    <property type="match status" value="1"/>
</dbReference>
<evidence type="ECO:0000256" key="10">
    <source>
        <dbReference type="SAM" id="Phobius"/>
    </source>
</evidence>
<dbReference type="Pfam" id="PF01618">
    <property type="entry name" value="MotA_ExbB"/>
    <property type="match status" value="1"/>
</dbReference>
<proteinExistence type="inferred from homology"/>
<evidence type="ECO:0000259" key="11">
    <source>
        <dbReference type="Pfam" id="PF01618"/>
    </source>
</evidence>
<evidence type="ECO:0000256" key="2">
    <source>
        <dbReference type="ARBA" id="ARBA00022475"/>
    </source>
</evidence>
<dbReference type="STRING" id="1888892.BFL28_04340"/>
<sequence length="242" mass="26256">MDLFLNTDAATMSPMALFMQADWVVKAVMLGLLLASIWTWAIIVSLLGRIGKVRKAADKFETDYRRTADIDAFYRGHGDEDHPIARVFAAGVTEWRRSTGGRTVDREGTRERLATTMGAAVALEIDRLSDRLNMLATVGSVAPFVGLFGTVWGIMRSFTAIASEQNTSLAVVAPGIAEALFATAIGLFAAIPAVIAYNRFSHGINKVEARLNRFADGFHATLSRQLDDGPVAPAQQQRGTLL</sequence>
<keyword evidence="9" id="KW-0813">Transport</keyword>
<dbReference type="InterPro" id="IPR014163">
    <property type="entry name" value="Tol-Pal_TolQ"/>
</dbReference>
<feature type="domain" description="MotA/TolQ/ExbB proton channel" evidence="11">
    <location>
        <begin position="81"/>
        <end position="211"/>
    </location>
</feature>
<dbReference type="InterPro" id="IPR050790">
    <property type="entry name" value="ExbB/TolQ_transport"/>
</dbReference>
<comment type="similarity">
    <text evidence="9">Belongs to the exbB/tolQ family.</text>
</comment>
<keyword evidence="7 10" id="KW-0472">Membrane</keyword>
<keyword evidence="9" id="KW-0653">Protein transport</keyword>
<dbReference type="GO" id="GO:0005886">
    <property type="term" value="C:plasma membrane"/>
    <property type="evidence" value="ECO:0007669"/>
    <property type="project" value="UniProtKB-SubCell"/>
</dbReference>
<evidence type="ECO:0000256" key="9">
    <source>
        <dbReference type="RuleBase" id="RU004057"/>
    </source>
</evidence>
<evidence type="ECO:0000313" key="12">
    <source>
        <dbReference type="EMBL" id="ODP36939.1"/>
    </source>
</evidence>
<accession>A0A1E3LT77</accession>
<protein>
    <submittedName>
        <fullName evidence="12">Protein TolQ</fullName>
    </submittedName>
</protein>
<dbReference type="PANTHER" id="PTHR30625:SF3">
    <property type="entry name" value="TOL-PAL SYSTEM PROTEIN TOLQ"/>
    <property type="match status" value="1"/>
</dbReference>
<dbReference type="PANTHER" id="PTHR30625">
    <property type="entry name" value="PROTEIN TOLQ"/>
    <property type="match status" value="1"/>
</dbReference>
<gene>
    <name evidence="12" type="ORF">BFL28_04340</name>
</gene>
<evidence type="ECO:0000256" key="5">
    <source>
        <dbReference type="ARBA" id="ARBA00022692"/>
    </source>
</evidence>
<dbReference type="EMBL" id="MDDS01000046">
    <property type="protein sequence ID" value="ODP36939.1"/>
    <property type="molecule type" value="Genomic_DNA"/>
</dbReference>
<evidence type="ECO:0000256" key="6">
    <source>
        <dbReference type="ARBA" id="ARBA00022989"/>
    </source>
</evidence>
<dbReference type="GO" id="GO:0051301">
    <property type="term" value="P:cell division"/>
    <property type="evidence" value="ECO:0007669"/>
    <property type="project" value="UniProtKB-KW"/>
</dbReference>
<keyword evidence="3" id="KW-0997">Cell inner membrane</keyword>
<feature type="transmembrane region" description="Helical" evidence="10">
    <location>
        <begin position="23"/>
        <end position="47"/>
    </location>
</feature>
<dbReference type="AlphaFoldDB" id="A0A1E3LT77"/>
<dbReference type="GO" id="GO:0043213">
    <property type="term" value="P:bacteriocin transport"/>
    <property type="evidence" value="ECO:0007669"/>
    <property type="project" value="InterPro"/>
</dbReference>
<dbReference type="RefSeq" id="WP_069321432.1">
    <property type="nucleotide sequence ID" value="NZ_MDDS01000046.1"/>
</dbReference>
<organism evidence="12 13">
    <name type="scientific">Sphingomonas turrisvirgatae</name>
    <dbReference type="NCBI Taxonomy" id="1888892"/>
    <lineage>
        <taxon>Bacteria</taxon>
        <taxon>Pseudomonadati</taxon>
        <taxon>Pseudomonadota</taxon>
        <taxon>Alphaproteobacteria</taxon>
        <taxon>Sphingomonadales</taxon>
        <taxon>Sphingomonadaceae</taxon>
        <taxon>Sphingomonas</taxon>
    </lineage>
</organism>
<evidence type="ECO:0000256" key="7">
    <source>
        <dbReference type="ARBA" id="ARBA00023136"/>
    </source>
</evidence>